<feature type="transmembrane region" description="Helical" evidence="2">
    <location>
        <begin position="908"/>
        <end position="927"/>
    </location>
</feature>
<feature type="compositionally biased region" description="Polar residues" evidence="1">
    <location>
        <begin position="60"/>
        <end position="83"/>
    </location>
</feature>
<keyword evidence="2" id="KW-0472">Membrane</keyword>
<dbReference type="Proteomes" id="UP000541558">
    <property type="component" value="Unassembled WGS sequence"/>
</dbReference>
<feature type="transmembrane region" description="Helical" evidence="2">
    <location>
        <begin position="856"/>
        <end position="877"/>
    </location>
</feature>
<keyword evidence="4" id="KW-1185">Reference proteome</keyword>
<keyword evidence="2" id="KW-0812">Transmembrane</keyword>
<feature type="transmembrane region" description="Helical" evidence="2">
    <location>
        <begin position="822"/>
        <end position="844"/>
    </location>
</feature>
<protein>
    <submittedName>
        <fullName evidence="3">Uncharacterized protein</fullName>
    </submittedName>
</protein>
<gene>
    <name evidence="3" type="ORF">D9611_014319</name>
</gene>
<sequence length="999" mass="104490">MSSPSPKPSRWSRVGSAVRRSSTLLGPSRSTTPAPTEGSTTPPDGANGATAAPAGKDTSDTASIKSNKSTRSFASLASSLTRSNSKKKLKQSALDTTPQGLLSVNPATSALMVPSPIAESPNREASETEPAPPVGPSPLAQQATNVSEGPSKLESSEGSEMEPVDAESPSSLTGYVPPPLLDSSAGNPGAFTDDPDSLPQPTIVQDPYASYSQVNLAAANPATPPPETPERSTRGLEEEGESNRGTFFGEPVVESIASQSRSLSRDRGAPSETDRDVFSAAVEEHAAIVSPPEEPKDREMAGYGFGTGQAPASKHVEAQYGAEREATLPAYEVEAGLGSGHDVWGGKSDPALANPYLDSTPNPSTTLAPAPRIEVTHSDGFHHMPHPQPAPATTTTQVMPVESHRDEHPASAVFMPLPPFGSQKAFVDSQPLHRMPEASNVGYDVGGSIGTDETQPLLGGNASNGSARGYGASSSAWAPLPNPHSRNDSIRFTGSYGNVSGNGSGNGNGIAGTGSRLHDLGWLEYHLPDGSFYYVHPTRRVTIDANLRDQATLEGVEAYLASPEFVFALPALELGDGATGGKGRAGVEIWVRKGGAKRRVRGAKQELWGFAVVDHLARTVLIQQPEGKGKGKVQPKKAVGEPEEQLDLEYRYWAYMSSHPAHTALPAKAKSEALEVLTWSWTDRVLPGQAKVPPPFEVEECQEIMSVLKGFGDSPDDTGIQTRITARVLLRLCIWRQTYFRSSKPLPTDVSSSALGITSTPTQRRSPFGKVLGDLAVVVLCLGLPYLFIERAGSAGRGEWESRVGSVGGNAGRVGGVGLGGLVVLGVATCFVAAIVLSASITYLSLPEVDTSPMRIAGLCAVLFASFSMASTVVAFLKYKGEVGGVGLGAVGGFVGITKRAIIMSLPLVFLAYSIIGFIVAVMLYSYRGSSFVPPIPVLYTPEHASPAPPVAIASSGLSSGLKVGGLGGYGKWAAVGLVTAFGGLVAVRWATFVQKGGW</sequence>
<feature type="transmembrane region" description="Helical" evidence="2">
    <location>
        <begin position="771"/>
        <end position="789"/>
    </location>
</feature>
<evidence type="ECO:0000256" key="1">
    <source>
        <dbReference type="SAM" id="MobiDB-lite"/>
    </source>
</evidence>
<feature type="compositionally biased region" description="Low complexity" evidence="1">
    <location>
        <begin position="459"/>
        <end position="478"/>
    </location>
</feature>
<proteinExistence type="predicted"/>
<feature type="compositionally biased region" description="Basic and acidic residues" evidence="1">
    <location>
        <begin position="228"/>
        <end position="237"/>
    </location>
</feature>
<evidence type="ECO:0000313" key="3">
    <source>
        <dbReference type="EMBL" id="KAF5334227.1"/>
    </source>
</evidence>
<dbReference type="OrthoDB" id="3245306at2759"/>
<evidence type="ECO:0000313" key="4">
    <source>
        <dbReference type="Proteomes" id="UP000541558"/>
    </source>
</evidence>
<feature type="compositionally biased region" description="Polar residues" evidence="1">
    <location>
        <begin position="139"/>
        <end position="148"/>
    </location>
</feature>
<accession>A0A8H5FF27</accession>
<feature type="transmembrane region" description="Helical" evidence="2">
    <location>
        <begin position="973"/>
        <end position="992"/>
    </location>
</feature>
<dbReference type="EMBL" id="JAACJK010000074">
    <property type="protein sequence ID" value="KAF5334227.1"/>
    <property type="molecule type" value="Genomic_DNA"/>
</dbReference>
<feature type="region of interest" description="Disordered" evidence="1">
    <location>
        <begin position="1"/>
        <end position="275"/>
    </location>
</feature>
<feature type="compositionally biased region" description="Polar residues" evidence="1">
    <location>
        <begin position="19"/>
        <end position="42"/>
    </location>
</feature>
<dbReference type="AlphaFoldDB" id="A0A8H5FF27"/>
<organism evidence="3 4">
    <name type="scientific">Ephemerocybe angulata</name>
    <dbReference type="NCBI Taxonomy" id="980116"/>
    <lineage>
        <taxon>Eukaryota</taxon>
        <taxon>Fungi</taxon>
        <taxon>Dikarya</taxon>
        <taxon>Basidiomycota</taxon>
        <taxon>Agaricomycotina</taxon>
        <taxon>Agaricomycetes</taxon>
        <taxon>Agaricomycetidae</taxon>
        <taxon>Agaricales</taxon>
        <taxon>Agaricineae</taxon>
        <taxon>Psathyrellaceae</taxon>
        <taxon>Ephemerocybe</taxon>
    </lineage>
</organism>
<feature type="compositionally biased region" description="Basic and acidic residues" evidence="1">
    <location>
        <begin position="263"/>
        <end position="275"/>
    </location>
</feature>
<reference evidence="3 4" key="1">
    <citation type="journal article" date="2020" name="ISME J.">
        <title>Uncovering the hidden diversity of litter-decomposition mechanisms in mushroom-forming fungi.</title>
        <authorList>
            <person name="Floudas D."/>
            <person name="Bentzer J."/>
            <person name="Ahren D."/>
            <person name="Johansson T."/>
            <person name="Persson P."/>
            <person name="Tunlid A."/>
        </authorList>
    </citation>
    <scope>NUCLEOTIDE SEQUENCE [LARGE SCALE GENOMIC DNA]</scope>
    <source>
        <strain evidence="3 4">CBS 175.51</strain>
    </source>
</reference>
<comment type="caution">
    <text evidence="3">The sequence shown here is derived from an EMBL/GenBank/DDBJ whole genome shotgun (WGS) entry which is preliminary data.</text>
</comment>
<evidence type="ECO:0000256" key="2">
    <source>
        <dbReference type="SAM" id="Phobius"/>
    </source>
</evidence>
<feature type="region of interest" description="Disordered" evidence="1">
    <location>
        <begin position="452"/>
        <end position="493"/>
    </location>
</feature>
<feature type="compositionally biased region" description="Polar residues" evidence="1">
    <location>
        <begin position="93"/>
        <end position="108"/>
    </location>
</feature>
<keyword evidence="2" id="KW-1133">Transmembrane helix</keyword>
<name>A0A8H5FF27_9AGAR</name>